<dbReference type="InterPro" id="IPR016163">
    <property type="entry name" value="Ald_DH_C"/>
</dbReference>
<dbReference type="PANTHER" id="PTHR11699">
    <property type="entry name" value="ALDEHYDE DEHYDROGENASE-RELATED"/>
    <property type="match status" value="1"/>
</dbReference>
<organism evidence="8 10">
    <name type="scientific">Pyrenophora tritici-repentis</name>
    <dbReference type="NCBI Taxonomy" id="45151"/>
    <lineage>
        <taxon>Eukaryota</taxon>
        <taxon>Fungi</taxon>
        <taxon>Dikarya</taxon>
        <taxon>Ascomycota</taxon>
        <taxon>Pezizomycotina</taxon>
        <taxon>Dothideomycetes</taxon>
        <taxon>Pleosporomycetidae</taxon>
        <taxon>Pleosporales</taxon>
        <taxon>Pleosporineae</taxon>
        <taxon>Pleosporaceae</taxon>
        <taxon>Pyrenophora</taxon>
    </lineage>
</organism>
<keyword evidence="11" id="KW-1185">Reference proteome</keyword>
<reference evidence="9" key="3">
    <citation type="journal article" date="2022" name="bioRxiv">
        <title>A global pangenome for the wheat fungal pathogen Pyrenophora tritici-repentis and prediction of effector protein structural homology.</title>
        <authorList>
            <person name="Moolhuijzen P."/>
            <person name="See P.T."/>
            <person name="Shi G."/>
            <person name="Powell H.R."/>
            <person name="Cockram J."/>
            <person name="Jorgensen L.N."/>
            <person name="Benslimane H."/>
            <person name="Strelkov S.E."/>
            <person name="Turner J."/>
            <person name="Liu Z."/>
            <person name="Moffat C.S."/>
        </authorList>
    </citation>
    <scope>NUCLEOTIDE SEQUENCE</scope>
    <source>
        <strain evidence="9">86-124</strain>
    </source>
</reference>
<dbReference type="Gene3D" id="3.40.309.10">
    <property type="entry name" value="Aldehyde Dehydrogenase, Chain A, domain 2"/>
    <property type="match status" value="1"/>
</dbReference>
<dbReference type="InterPro" id="IPR016162">
    <property type="entry name" value="Ald_DH_N"/>
</dbReference>
<dbReference type="InterPro" id="IPR015590">
    <property type="entry name" value="Aldehyde_DH_dom"/>
</dbReference>
<evidence type="ECO:0000313" key="9">
    <source>
        <dbReference type="EMBL" id="KAI1516681.1"/>
    </source>
</evidence>
<reference evidence="8" key="1">
    <citation type="journal article" date="2018" name="BMC Genomics">
        <title>Comparative genomics of the wheat fungal pathogen Pyrenophora tritici-repentis reveals chromosomal variations and genome plasticity.</title>
        <authorList>
            <person name="Moolhuijzen P."/>
            <person name="See P.T."/>
            <person name="Hane J.K."/>
            <person name="Shi G."/>
            <person name="Liu Z."/>
            <person name="Oliver R.P."/>
            <person name="Moffat C.S."/>
        </authorList>
    </citation>
    <scope>NUCLEOTIDE SEQUENCE [LARGE SCALE GENOMIC DNA]</scope>
    <source>
        <strain evidence="8">M4</strain>
    </source>
</reference>
<evidence type="ECO:0000256" key="1">
    <source>
        <dbReference type="ARBA" id="ARBA00009986"/>
    </source>
</evidence>
<evidence type="ECO:0000256" key="4">
    <source>
        <dbReference type="ARBA" id="ARBA00049194"/>
    </source>
</evidence>
<evidence type="ECO:0000313" key="10">
    <source>
        <dbReference type="Proteomes" id="UP000245464"/>
    </source>
</evidence>
<evidence type="ECO:0000259" key="7">
    <source>
        <dbReference type="Pfam" id="PF00171"/>
    </source>
</evidence>
<evidence type="ECO:0000256" key="5">
    <source>
        <dbReference type="PROSITE-ProRule" id="PRU10007"/>
    </source>
</evidence>
<dbReference type="PROSITE" id="PS00687">
    <property type="entry name" value="ALDEHYDE_DEHYDR_GLU"/>
    <property type="match status" value="1"/>
</dbReference>
<evidence type="ECO:0000256" key="2">
    <source>
        <dbReference type="ARBA" id="ARBA00023002"/>
    </source>
</evidence>
<evidence type="ECO:0000313" key="8">
    <source>
        <dbReference type="EMBL" id="KAF7568917.1"/>
    </source>
</evidence>
<dbReference type="EMBL" id="NRDI02000004">
    <property type="protein sequence ID" value="KAI1516681.1"/>
    <property type="molecule type" value="Genomic_DNA"/>
</dbReference>
<evidence type="ECO:0000313" key="11">
    <source>
        <dbReference type="Proteomes" id="UP000249757"/>
    </source>
</evidence>
<dbReference type="Pfam" id="PF00171">
    <property type="entry name" value="Aldedh"/>
    <property type="match status" value="1"/>
</dbReference>
<dbReference type="InterPro" id="IPR016160">
    <property type="entry name" value="Ald_DH_CS_CYS"/>
</dbReference>
<dbReference type="Proteomes" id="UP000245464">
    <property type="component" value="Chromosome 6"/>
</dbReference>
<gene>
    <name evidence="9" type="ORF">Ptr86124_003618</name>
    <name evidence="8" type="ORF">PtrM4_113320</name>
</gene>
<dbReference type="EMBL" id="NQIK02000006">
    <property type="protein sequence ID" value="KAF7568917.1"/>
    <property type="molecule type" value="Genomic_DNA"/>
</dbReference>
<dbReference type="OMA" id="EFTRAHW"/>
<reference evidence="9" key="2">
    <citation type="submission" date="2021-05" db="EMBL/GenBank/DDBJ databases">
        <authorList>
            <person name="Moolhuijzen P.M."/>
            <person name="Moffat C.S."/>
        </authorList>
    </citation>
    <scope>NUCLEOTIDE SEQUENCE</scope>
    <source>
        <strain evidence="9">86-124</strain>
    </source>
</reference>
<feature type="domain" description="Aldehyde dehydrogenase" evidence="7">
    <location>
        <begin position="15"/>
        <end position="476"/>
    </location>
</feature>
<comment type="similarity">
    <text evidence="1 6">Belongs to the aldehyde dehydrogenase family.</text>
</comment>
<comment type="caution">
    <text evidence="8">The sequence shown here is derived from an EMBL/GenBank/DDBJ whole genome shotgun (WGS) entry which is preliminary data.</text>
</comment>
<dbReference type="Gene3D" id="3.40.605.10">
    <property type="entry name" value="Aldehyde Dehydrogenase, Chain A, domain 1"/>
    <property type="match status" value="1"/>
</dbReference>
<dbReference type="OrthoDB" id="310895at2759"/>
<dbReference type="SUPFAM" id="SSF53720">
    <property type="entry name" value="ALDH-like"/>
    <property type="match status" value="1"/>
</dbReference>
<sequence>MMKIQEKLFINNEYVTSHSSERLTVHNPYDGSLVSDKIEVALEEDVDLAVSAAQAALPVWQAMTGAQRSGVMVKYADLVEKHAEEIAQLESQCMGCPMMLARRVVGSHVAVFRYYAGLTDKIAGTTYTEDGDGFFKMVLQEAIGVCAGIGAWNATPIFAGWKIAPAVAAGNTFVFKSSEKSPLGTLYLGQLFREAGFPPGVVNLVSGGPATGALLASHMAIRKIAYTGSVSGGRAVQVAAAKSNLKAVTLELGGKSAAIVFDDAHVESAIAHCSQTFAFNGGQVCSAASRVLVHRDMADAFIAGISIAFKQLAAAHGAPSEAFFGPLVDEPHRQRVQAFVDAARDGGVSVVAGEVPPHHPASAPFIPPTLLIDPPTNSRAYREEIFGPVLALKTFSTEEEAIALANDSSYGLAAAVFTSSMPRALRLTRALQVGMVGVNSPVMPLTQLPWGGCKESGYGREGGMAGLEEYLQSKTVMISMKDPQASPAN</sequence>
<keyword evidence="2 6" id="KW-0560">Oxidoreductase</keyword>
<evidence type="ECO:0000256" key="6">
    <source>
        <dbReference type="RuleBase" id="RU003345"/>
    </source>
</evidence>
<dbReference type="AlphaFoldDB" id="A0A2W1DKA0"/>
<accession>A0A2W1DKA0</accession>
<dbReference type="GO" id="GO:0004029">
    <property type="term" value="F:aldehyde dehydrogenase (NAD+) activity"/>
    <property type="evidence" value="ECO:0007669"/>
    <property type="project" value="UniProtKB-EC"/>
</dbReference>
<dbReference type="Proteomes" id="UP000249757">
    <property type="component" value="Unassembled WGS sequence"/>
</dbReference>
<reference evidence="11" key="4">
    <citation type="journal article" date="2022" name="Microb. Genom.">
        <title>A global pangenome for the wheat fungal pathogen Pyrenophora tritici-repentis and prediction of effector protein structural homology.</title>
        <authorList>
            <person name="Moolhuijzen P.M."/>
            <person name="See P.T."/>
            <person name="Shi G."/>
            <person name="Powell H.R."/>
            <person name="Cockram J."/>
            <person name="Jorgensen L.N."/>
            <person name="Benslimane H."/>
            <person name="Strelkov S.E."/>
            <person name="Turner J."/>
            <person name="Liu Z."/>
            <person name="Moffat C.S."/>
        </authorList>
    </citation>
    <scope>NUCLEOTIDE SEQUENCE [LARGE SCALE GENOMIC DNA]</scope>
</reference>
<dbReference type="InterPro" id="IPR016161">
    <property type="entry name" value="Ald_DH/histidinol_DH"/>
</dbReference>
<dbReference type="EC" id="1.2.1.3" evidence="3"/>
<dbReference type="PROSITE" id="PS00070">
    <property type="entry name" value="ALDEHYDE_DEHYDR_CYS"/>
    <property type="match status" value="1"/>
</dbReference>
<comment type="catalytic activity">
    <reaction evidence="4">
        <text>an aldehyde + NAD(+) + H2O = a carboxylate + NADH + 2 H(+)</text>
        <dbReference type="Rhea" id="RHEA:16185"/>
        <dbReference type="ChEBI" id="CHEBI:15377"/>
        <dbReference type="ChEBI" id="CHEBI:15378"/>
        <dbReference type="ChEBI" id="CHEBI:17478"/>
        <dbReference type="ChEBI" id="CHEBI:29067"/>
        <dbReference type="ChEBI" id="CHEBI:57540"/>
        <dbReference type="ChEBI" id="CHEBI:57945"/>
        <dbReference type="EC" id="1.2.1.3"/>
    </reaction>
</comment>
<name>A0A2W1DKA0_9PLEO</name>
<evidence type="ECO:0000256" key="3">
    <source>
        <dbReference type="ARBA" id="ARBA00024226"/>
    </source>
</evidence>
<dbReference type="FunFam" id="3.40.605.10:FF:000007">
    <property type="entry name" value="NAD/NADP-dependent betaine aldehyde dehydrogenase"/>
    <property type="match status" value="1"/>
</dbReference>
<proteinExistence type="inferred from homology"/>
<dbReference type="InterPro" id="IPR029510">
    <property type="entry name" value="Ald_DH_CS_GLU"/>
</dbReference>
<protein>
    <recommendedName>
        <fullName evidence="3">aldehyde dehydrogenase (NAD(+))</fullName>
        <ecNumber evidence="3">1.2.1.3</ecNumber>
    </recommendedName>
</protein>
<feature type="active site" evidence="5">
    <location>
        <position position="251"/>
    </location>
</feature>